<dbReference type="Proteomes" id="UP001195483">
    <property type="component" value="Unassembled WGS sequence"/>
</dbReference>
<dbReference type="InterPro" id="IPR002589">
    <property type="entry name" value="Macro_dom"/>
</dbReference>
<accession>A0AAE0SP11</accession>
<keyword evidence="4" id="KW-1185">Reference proteome</keyword>
<dbReference type="SUPFAM" id="SSF52949">
    <property type="entry name" value="Macro domain-like"/>
    <property type="match status" value="1"/>
</dbReference>
<feature type="compositionally biased region" description="Basic and acidic residues" evidence="1">
    <location>
        <begin position="62"/>
        <end position="84"/>
    </location>
</feature>
<gene>
    <name evidence="3" type="ORF">CHS0354_021641</name>
</gene>
<reference evidence="3" key="1">
    <citation type="journal article" date="2021" name="Genome Biol. Evol.">
        <title>A High-Quality Reference Genome for a Parasitic Bivalve with Doubly Uniparental Inheritance (Bivalvia: Unionida).</title>
        <authorList>
            <person name="Smith C.H."/>
        </authorList>
    </citation>
    <scope>NUCLEOTIDE SEQUENCE</scope>
    <source>
        <strain evidence="3">CHS0354</strain>
    </source>
</reference>
<evidence type="ECO:0000313" key="3">
    <source>
        <dbReference type="EMBL" id="KAK3595536.1"/>
    </source>
</evidence>
<evidence type="ECO:0000259" key="2">
    <source>
        <dbReference type="Pfam" id="PF01661"/>
    </source>
</evidence>
<evidence type="ECO:0000313" key="4">
    <source>
        <dbReference type="Proteomes" id="UP001195483"/>
    </source>
</evidence>
<dbReference type="InterPro" id="IPR043472">
    <property type="entry name" value="Macro_dom-like"/>
</dbReference>
<sequence>MISQRRLHSTINSCSYNSVSGSQEMSQSRTDTQHMTKASIIDPVSARQTGEGSAKFSTKLKSKPDGKPEVPKEDFKASKDKEAVQHNGGKPARKDDQNGAADAKTKQISKDKYDILTTAADNSGDSVQFDTKCAEDMSSIEFTVDGVKAVVCYGNIVNSLTNAIVNAAMGSLVNAGGVAMAIADAAGSKMHKEYDDFVKKHGRLETDKDYLAENSMLSGNFGVQLEICLKAYLKGFLKFTLEKRNLCEVHVTSNDPNVNWTSIIFLLELMQSPLNQLMSSALRSFEK</sequence>
<evidence type="ECO:0000256" key="1">
    <source>
        <dbReference type="SAM" id="MobiDB-lite"/>
    </source>
</evidence>
<reference evidence="3" key="2">
    <citation type="journal article" date="2021" name="Genome Biol. Evol.">
        <title>Developing a high-quality reference genome for a parasitic bivalve with doubly uniparental inheritance (Bivalvia: Unionida).</title>
        <authorList>
            <person name="Smith C.H."/>
        </authorList>
    </citation>
    <scope>NUCLEOTIDE SEQUENCE</scope>
    <source>
        <strain evidence="3">CHS0354</strain>
        <tissue evidence="3">Mantle</tissue>
    </source>
</reference>
<feature type="compositionally biased region" description="Basic and acidic residues" evidence="1">
    <location>
        <begin position="92"/>
        <end position="106"/>
    </location>
</feature>
<dbReference type="Pfam" id="PF01661">
    <property type="entry name" value="Macro"/>
    <property type="match status" value="1"/>
</dbReference>
<organism evidence="3 4">
    <name type="scientific">Potamilus streckersoni</name>
    <dbReference type="NCBI Taxonomy" id="2493646"/>
    <lineage>
        <taxon>Eukaryota</taxon>
        <taxon>Metazoa</taxon>
        <taxon>Spiralia</taxon>
        <taxon>Lophotrochozoa</taxon>
        <taxon>Mollusca</taxon>
        <taxon>Bivalvia</taxon>
        <taxon>Autobranchia</taxon>
        <taxon>Heteroconchia</taxon>
        <taxon>Palaeoheterodonta</taxon>
        <taxon>Unionida</taxon>
        <taxon>Unionoidea</taxon>
        <taxon>Unionidae</taxon>
        <taxon>Ambleminae</taxon>
        <taxon>Lampsilini</taxon>
        <taxon>Potamilus</taxon>
    </lineage>
</organism>
<proteinExistence type="predicted"/>
<name>A0AAE0SP11_9BIVA</name>
<feature type="region of interest" description="Disordered" evidence="1">
    <location>
        <begin position="1"/>
        <end position="106"/>
    </location>
</feature>
<feature type="compositionally biased region" description="Polar residues" evidence="1">
    <location>
        <begin position="9"/>
        <end position="36"/>
    </location>
</feature>
<dbReference type="Gene3D" id="3.40.220.10">
    <property type="entry name" value="Leucine Aminopeptidase, subunit E, domain 1"/>
    <property type="match status" value="1"/>
</dbReference>
<reference evidence="3" key="3">
    <citation type="submission" date="2023-05" db="EMBL/GenBank/DDBJ databases">
        <authorList>
            <person name="Smith C.H."/>
        </authorList>
    </citation>
    <scope>NUCLEOTIDE SEQUENCE</scope>
    <source>
        <strain evidence="3">CHS0354</strain>
        <tissue evidence="3">Mantle</tissue>
    </source>
</reference>
<dbReference type="EMBL" id="JAEAOA010001323">
    <property type="protein sequence ID" value="KAK3595536.1"/>
    <property type="molecule type" value="Genomic_DNA"/>
</dbReference>
<comment type="caution">
    <text evidence="3">The sequence shown here is derived from an EMBL/GenBank/DDBJ whole genome shotgun (WGS) entry which is preliminary data.</text>
</comment>
<dbReference type="AlphaFoldDB" id="A0AAE0SP11"/>
<feature type="domain" description="Macro" evidence="2">
    <location>
        <begin position="165"/>
        <end position="208"/>
    </location>
</feature>
<protein>
    <recommendedName>
        <fullName evidence="2">Macro domain-containing protein</fullName>
    </recommendedName>
</protein>